<proteinExistence type="predicted"/>
<keyword evidence="3" id="KW-1185">Reference proteome</keyword>
<evidence type="ECO:0000256" key="1">
    <source>
        <dbReference type="SAM" id="MobiDB-lite"/>
    </source>
</evidence>
<dbReference type="EMBL" id="OW152813">
    <property type="protein sequence ID" value="CAH2035124.1"/>
    <property type="molecule type" value="Genomic_DNA"/>
</dbReference>
<evidence type="ECO:0000313" key="2">
    <source>
        <dbReference type="EMBL" id="CAH2035124.1"/>
    </source>
</evidence>
<protein>
    <submittedName>
        <fullName evidence="2">Uncharacterized protein</fullName>
    </submittedName>
</protein>
<reference evidence="2" key="1">
    <citation type="submission" date="2022-03" db="EMBL/GenBank/DDBJ databases">
        <authorList>
            <person name="Martin H S."/>
        </authorList>
    </citation>
    <scope>NUCLEOTIDE SEQUENCE</scope>
</reference>
<name>A0ABN8HPE4_9NEOP</name>
<feature type="non-terminal residue" evidence="2">
    <location>
        <position position="1"/>
    </location>
</feature>
<gene>
    <name evidence="2" type="ORF">IPOD504_LOCUS426</name>
</gene>
<accession>A0ABN8HPE4</accession>
<evidence type="ECO:0000313" key="3">
    <source>
        <dbReference type="Proteomes" id="UP000837857"/>
    </source>
</evidence>
<feature type="compositionally biased region" description="Polar residues" evidence="1">
    <location>
        <begin position="40"/>
        <end position="53"/>
    </location>
</feature>
<dbReference type="Proteomes" id="UP000837857">
    <property type="component" value="Chromosome 1"/>
</dbReference>
<feature type="region of interest" description="Disordered" evidence="1">
    <location>
        <begin position="28"/>
        <end position="65"/>
    </location>
</feature>
<organism evidence="2 3">
    <name type="scientific">Iphiclides podalirius</name>
    <name type="common">scarce swallowtail</name>
    <dbReference type="NCBI Taxonomy" id="110791"/>
    <lineage>
        <taxon>Eukaryota</taxon>
        <taxon>Metazoa</taxon>
        <taxon>Ecdysozoa</taxon>
        <taxon>Arthropoda</taxon>
        <taxon>Hexapoda</taxon>
        <taxon>Insecta</taxon>
        <taxon>Pterygota</taxon>
        <taxon>Neoptera</taxon>
        <taxon>Endopterygota</taxon>
        <taxon>Lepidoptera</taxon>
        <taxon>Glossata</taxon>
        <taxon>Ditrysia</taxon>
        <taxon>Papilionoidea</taxon>
        <taxon>Papilionidae</taxon>
        <taxon>Papilioninae</taxon>
        <taxon>Iphiclides</taxon>
    </lineage>
</organism>
<sequence length="88" mass="9596">MARRFRGAGGRRGALRYSARYITLEGDADSYSSRPGVRSSPASRLSNSQQLAPTPTVPASEPRTPAATRLQLACHLINSRESFLDNTF</sequence>